<evidence type="ECO:0000256" key="5">
    <source>
        <dbReference type="ARBA" id="ARBA00023125"/>
    </source>
</evidence>
<evidence type="ECO:0000256" key="2">
    <source>
        <dbReference type="ARBA" id="ARBA00022491"/>
    </source>
</evidence>
<dbReference type="AlphaFoldDB" id="A0A7I7PI38"/>
<keyword evidence="6" id="KW-0804">Transcription</keyword>
<dbReference type="GO" id="GO:0045892">
    <property type="term" value="P:negative regulation of DNA-templated transcription"/>
    <property type="evidence" value="ECO:0007669"/>
    <property type="project" value="UniProtKB-ARBA"/>
</dbReference>
<keyword evidence="3" id="KW-0186">Copper</keyword>
<keyword evidence="2" id="KW-0678">Repressor</keyword>
<name>A0A7I7PI38_9MYCO</name>
<evidence type="ECO:0000256" key="1">
    <source>
        <dbReference type="ARBA" id="ARBA00005428"/>
    </source>
</evidence>
<keyword evidence="5" id="KW-0238">DNA-binding</keyword>
<dbReference type="Gene3D" id="1.20.58.1000">
    <property type="entry name" value="Metal-sensitive repressor, helix protomer"/>
    <property type="match status" value="1"/>
</dbReference>
<dbReference type="InterPro" id="IPR003735">
    <property type="entry name" value="Metal_Tscrpt_repr"/>
</dbReference>
<accession>A0A7I7PI38</accession>
<dbReference type="KEGG" id="mnv:MNVI_35640"/>
<comment type="similarity">
    <text evidence="1">Belongs to the CsoR family.</text>
</comment>
<sequence length="110" mass="12159">MTSTYPQGYYWRCQLDMEDKMIDRDEESIAAVLNRLRRAHGQLAGVIAMIEQGRDCKEVVTQLAAVSRALDRAGFKIVASGLRQCIAGSRKAGTPTLTEAELEKLFLALA</sequence>
<keyword evidence="4" id="KW-0805">Transcription regulation</keyword>
<dbReference type="EMBL" id="AP022583">
    <property type="protein sequence ID" value="BBY08246.1"/>
    <property type="molecule type" value="Genomic_DNA"/>
</dbReference>
<reference evidence="7 8" key="1">
    <citation type="journal article" date="2019" name="Emerg. Microbes Infect.">
        <title>Comprehensive subspecies identification of 175 nontuberculous mycobacteria species based on 7547 genomic profiles.</title>
        <authorList>
            <person name="Matsumoto Y."/>
            <person name="Kinjo T."/>
            <person name="Motooka D."/>
            <person name="Nabeya D."/>
            <person name="Jung N."/>
            <person name="Uechi K."/>
            <person name="Horii T."/>
            <person name="Iida T."/>
            <person name="Fujita J."/>
            <person name="Nakamura S."/>
        </authorList>
    </citation>
    <scope>NUCLEOTIDE SEQUENCE [LARGE SCALE GENOMIC DNA]</scope>
    <source>
        <strain evidence="7 8">JCM 16367</strain>
    </source>
</reference>
<dbReference type="Pfam" id="PF02583">
    <property type="entry name" value="Trns_repr_metal"/>
    <property type="match status" value="1"/>
</dbReference>
<proteinExistence type="inferred from homology"/>
<dbReference type="PANTHER" id="PTHR33677">
    <property type="entry name" value="TRANSCRIPTIONAL REPRESSOR FRMR-RELATED"/>
    <property type="match status" value="1"/>
</dbReference>
<dbReference type="CDD" id="cd10148">
    <property type="entry name" value="CsoR-like_DUF156"/>
    <property type="match status" value="1"/>
</dbReference>
<protein>
    <recommendedName>
        <fullName evidence="9">Copper-sensing transcriptional repressor RicR</fullName>
    </recommendedName>
</protein>
<evidence type="ECO:0000256" key="4">
    <source>
        <dbReference type="ARBA" id="ARBA00023015"/>
    </source>
</evidence>
<dbReference type="Proteomes" id="UP000466894">
    <property type="component" value="Chromosome"/>
</dbReference>
<evidence type="ECO:0000313" key="7">
    <source>
        <dbReference type="EMBL" id="BBY08246.1"/>
    </source>
</evidence>
<dbReference type="PANTHER" id="PTHR33677:SF5">
    <property type="entry name" value="TRANSCRIPTIONAL REPRESSOR FRMR"/>
    <property type="match status" value="1"/>
</dbReference>
<evidence type="ECO:0000313" key="8">
    <source>
        <dbReference type="Proteomes" id="UP000466894"/>
    </source>
</evidence>
<evidence type="ECO:0000256" key="6">
    <source>
        <dbReference type="ARBA" id="ARBA00023163"/>
    </source>
</evidence>
<evidence type="ECO:0000256" key="3">
    <source>
        <dbReference type="ARBA" id="ARBA00023008"/>
    </source>
</evidence>
<dbReference type="GO" id="GO:0046872">
    <property type="term" value="F:metal ion binding"/>
    <property type="evidence" value="ECO:0007669"/>
    <property type="project" value="InterPro"/>
</dbReference>
<organism evidence="7 8">
    <name type="scientific">Mycobacterium noviomagense</name>
    <dbReference type="NCBI Taxonomy" id="459858"/>
    <lineage>
        <taxon>Bacteria</taxon>
        <taxon>Bacillati</taxon>
        <taxon>Actinomycetota</taxon>
        <taxon>Actinomycetes</taxon>
        <taxon>Mycobacteriales</taxon>
        <taxon>Mycobacteriaceae</taxon>
        <taxon>Mycobacterium</taxon>
    </lineage>
</organism>
<gene>
    <name evidence="7" type="ORF">MNVI_35640</name>
</gene>
<dbReference type="InterPro" id="IPR038390">
    <property type="entry name" value="Metal_Tscrpt_repr_sf"/>
</dbReference>
<dbReference type="GO" id="GO:0003677">
    <property type="term" value="F:DNA binding"/>
    <property type="evidence" value="ECO:0007669"/>
    <property type="project" value="UniProtKB-KW"/>
</dbReference>
<evidence type="ECO:0008006" key="9">
    <source>
        <dbReference type="Google" id="ProtNLM"/>
    </source>
</evidence>